<dbReference type="Proteomes" id="UP000033140">
    <property type="component" value="Unassembled WGS sequence"/>
</dbReference>
<organism evidence="1 2">
    <name type="scientific">Saitoella complicata (strain BCRC 22490 / CBS 7301 / JCM 7358 / NBRC 10748 / NRRL Y-17804)</name>
    <dbReference type="NCBI Taxonomy" id="698492"/>
    <lineage>
        <taxon>Eukaryota</taxon>
        <taxon>Fungi</taxon>
        <taxon>Dikarya</taxon>
        <taxon>Ascomycota</taxon>
        <taxon>Taphrinomycotina</taxon>
        <taxon>Taphrinomycotina incertae sedis</taxon>
        <taxon>Saitoella</taxon>
    </lineage>
</organism>
<dbReference type="AlphaFoldDB" id="A0A0E9NDP2"/>
<name>A0A0E9NDP2_SAICN</name>
<sequence length="151" mass="16976">MIEGRATRPRQADASSDYHIGDCSSLQSVRAGPVFRGVEDCWHFSSGDANHRDPGSREVTISTFRFVLQLFFAVSMGLVSHASQEFDGQIRTMPHAEDQQNRFREVYQSSLATMDSGDGWVTWRTLTVAETGVRRMGRCRIPGYNLVQQDS</sequence>
<comment type="caution">
    <text evidence="1">The sequence shown here is derived from an EMBL/GenBank/DDBJ whole genome shotgun (WGS) entry which is preliminary data.</text>
</comment>
<evidence type="ECO:0000313" key="1">
    <source>
        <dbReference type="EMBL" id="GAO47954.1"/>
    </source>
</evidence>
<reference evidence="1 2" key="3">
    <citation type="journal article" date="2015" name="Genome Announc.">
        <title>Draft Genome Sequence of the Archiascomycetous Yeast Saitoella complicata.</title>
        <authorList>
            <person name="Yamauchi K."/>
            <person name="Kondo S."/>
            <person name="Hamamoto M."/>
            <person name="Takahashi Y."/>
            <person name="Ogura Y."/>
            <person name="Hayashi T."/>
            <person name="Nishida H."/>
        </authorList>
    </citation>
    <scope>NUCLEOTIDE SEQUENCE [LARGE SCALE GENOMIC DNA]</scope>
    <source>
        <strain evidence="1 2">NRRL Y-17804</strain>
    </source>
</reference>
<reference evidence="1 2" key="2">
    <citation type="journal article" date="2014" name="J. Gen. Appl. Microbiol.">
        <title>The early diverging ascomycetous budding yeast Saitoella complicata has three histone deacetylases belonging to the Clr6, Hos2, and Rpd3 lineages.</title>
        <authorList>
            <person name="Nishida H."/>
            <person name="Matsumoto T."/>
            <person name="Kondo S."/>
            <person name="Hamamoto M."/>
            <person name="Yoshikawa H."/>
        </authorList>
    </citation>
    <scope>NUCLEOTIDE SEQUENCE [LARGE SCALE GENOMIC DNA]</scope>
    <source>
        <strain evidence="1 2">NRRL Y-17804</strain>
    </source>
</reference>
<evidence type="ECO:0000313" key="2">
    <source>
        <dbReference type="Proteomes" id="UP000033140"/>
    </source>
</evidence>
<protein>
    <submittedName>
        <fullName evidence="1">Uncharacterized protein</fullName>
    </submittedName>
</protein>
<dbReference type="EMBL" id="BACD03000012">
    <property type="protein sequence ID" value="GAO47954.1"/>
    <property type="molecule type" value="Genomic_DNA"/>
</dbReference>
<reference evidence="1 2" key="1">
    <citation type="journal article" date="2011" name="J. Gen. Appl. Microbiol.">
        <title>Draft genome sequencing of the enigmatic yeast Saitoella complicata.</title>
        <authorList>
            <person name="Nishida H."/>
            <person name="Hamamoto M."/>
            <person name="Sugiyama J."/>
        </authorList>
    </citation>
    <scope>NUCLEOTIDE SEQUENCE [LARGE SCALE GENOMIC DNA]</scope>
    <source>
        <strain evidence="1 2">NRRL Y-17804</strain>
    </source>
</reference>
<gene>
    <name evidence="1" type="ORF">G7K_2148-t1</name>
</gene>
<accession>A0A0E9NDP2</accession>
<keyword evidence="2" id="KW-1185">Reference proteome</keyword>
<proteinExistence type="predicted"/>